<comment type="caution">
    <text evidence="10">The sequence shown here is derived from an EMBL/GenBank/DDBJ whole genome shotgun (WGS) entry which is preliminary data.</text>
</comment>
<dbReference type="EC" id="3.1.-.-" evidence="9"/>
<dbReference type="Proteomes" id="UP001519289">
    <property type="component" value="Unassembled WGS sequence"/>
</dbReference>
<evidence type="ECO:0000256" key="2">
    <source>
        <dbReference type="ARBA" id="ARBA00022517"/>
    </source>
</evidence>
<proteinExistence type="inferred from homology"/>
<dbReference type="Pfam" id="PF02130">
    <property type="entry name" value="YbeY"/>
    <property type="match status" value="1"/>
</dbReference>
<feature type="binding site" evidence="9">
    <location>
        <position position="126"/>
    </location>
    <ligand>
        <name>Zn(2+)</name>
        <dbReference type="ChEBI" id="CHEBI:29105"/>
        <note>catalytic</note>
    </ligand>
</feature>
<protein>
    <recommendedName>
        <fullName evidence="9">Endoribonuclease YbeY</fullName>
        <ecNumber evidence="9">3.1.-.-</ecNumber>
    </recommendedName>
</protein>
<dbReference type="Gene3D" id="3.40.390.30">
    <property type="entry name" value="Metalloproteases ('zincins'), catalytic domain"/>
    <property type="match status" value="1"/>
</dbReference>
<dbReference type="PROSITE" id="PS01306">
    <property type="entry name" value="UPF0054"/>
    <property type="match status" value="1"/>
</dbReference>
<evidence type="ECO:0000313" key="11">
    <source>
        <dbReference type="Proteomes" id="UP001519289"/>
    </source>
</evidence>
<dbReference type="InterPro" id="IPR023091">
    <property type="entry name" value="MetalPrtase_cat_dom_sf_prd"/>
</dbReference>
<comment type="subcellular location">
    <subcellularLocation>
        <location evidence="9">Cytoplasm</location>
    </subcellularLocation>
</comment>
<evidence type="ECO:0000256" key="5">
    <source>
        <dbReference type="ARBA" id="ARBA00022723"/>
    </source>
</evidence>
<evidence type="ECO:0000313" key="10">
    <source>
        <dbReference type="EMBL" id="MBP2017328.1"/>
    </source>
</evidence>
<evidence type="ECO:0000256" key="3">
    <source>
        <dbReference type="ARBA" id="ARBA00022552"/>
    </source>
</evidence>
<reference evidence="10 11" key="1">
    <citation type="submission" date="2021-03" db="EMBL/GenBank/DDBJ databases">
        <title>Genomic Encyclopedia of Type Strains, Phase IV (KMG-IV): sequencing the most valuable type-strain genomes for metagenomic binning, comparative biology and taxonomic classification.</title>
        <authorList>
            <person name="Goeker M."/>
        </authorList>
    </citation>
    <scope>NUCLEOTIDE SEQUENCE [LARGE SCALE GENOMIC DNA]</scope>
    <source>
        <strain evidence="10 11">DSM 27138</strain>
    </source>
</reference>
<keyword evidence="5 9" id="KW-0479">Metal-binding</keyword>
<dbReference type="SUPFAM" id="SSF55486">
    <property type="entry name" value="Metalloproteases ('zincins'), catalytic domain"/>
    <property type="match status" value="1"/>
</dbReference>
<keyword evidence="9" id="KW-0963">Cytoplasm</keyword>
<dbReference type="PANTHER" id="PTHR46986:SF1">
    <property type="entry name" value="ENDORIBONUCLEASE YBEY, CHLOROPLASTIC"/>
    <property type="match status" value="1"/>
</dbReference>
<dbReference type="EMBL" id="JAGGLG010000004">
    <property type="protein sequence ID" value="MBP2017328.1"/>
    <property type="molecule type" value="Genomic_DNA"/>
</dbReference>
<organism evidence="10 11">
    <name type="scientific">Symbiobacterium terraclitae</name>
    <dbReference type="NCBI Taxonomy" id="557451"/>
    <lineage>
        <taxon>Bacteria</taxon>
        <taxon>Bacillati</taxon>
        <taxon>Bacillota</taxon>
        <taxon>Clostridia</taxon>
        <taxon>Eubacteriales</taxon>
        <taxon>Symbiobacteriaceae</taxon>
        <taxon>Symbiobacterium</taxon>
    </lineage>
</organism>
<keyword evidence="2 9" id="KW-0690">Ribosome biogenesis</keyword>
<feature type="binding site" evidence="9">
    <location>
        <position position="132"/>
    </location>
    <ligand>
        <name>Zn(2+)</name>
        <dbReference type="ChEBI" id="CHEBI:29105"/>
        <note>catalytic</note>
    </ligand>
</feature>
<keyword evidence="4 9" id="KW-0540">Nuclease</keyword>
<dbReference type="InterPro" id="IPR002036">
    <property type="entry name" value="YbeY"/>
</dbReference>
<evidence type="ECO:0000256" key="7">
    <source>
        <dbReference type="ARBA" id="ARBA00022801"/>
    </source>
</evidence>
<dbReference type="InterPro" id="IPR020549">
    <property type="entry name" value="YbeY_CS"/>
</dbReference>
<dbReference type="HAMAP" id="MF_00009">
    <property type="entry name" value="Endoribonucl_YbeY"/>
    <property type="match status" value="1"/>
</dbReference>
<comment type="cofactor">
    <cofactor evidence="9">
        <name>Zn(2+)</name>
        <dbReference type="ChEBI" id="CHEBI:29105"/>
    </cofactor>
    <text evidence="9">Binds 1 zinc ion.</text>
</comment>
<gene>
    <name evidence="9" type="primary">ybeY</name>
    <name evidence="10" type="ORF">J2Z79_000711</name>
</gene>
<feature type="binding site" evidence="9">
    <location>
        <position position="122"/>
    </location>
    <ligand>
        <name>Zn(2+)</name>
        <dbReference type="ChEBI" id="CHEBI:29105"/>
        <note>catalytic</note>
    </ligand>
</feature>
<name>A0ABS4JP62_9FIRM</name>
<evidence type="ECO:0000256" key="1">
    <source>
        <dbReference type="ARBA" id="ARBA00010875"/>
    </source>
</evidence>
<keyword evidence="11" id="KW-1185">Reference proteome</keyword>
<evidence type="ECO:0000256" key="6">
    <source>
        <dbReference type="ARBA" id="ARBA00022759"/>
    </source>
</evidence>
<evidence type="ECO:0000256" key="8">
    <source>
        <dbReference type="ARBA" id="ARBA00022833"/>
    </source>
</evidence>
<dbReference type="RefSeq" id="WP_209465477.1">
    <property type="nucleotide sequence ID" value="NZ_JAGGLG010000004.1"/>
</dbReference>
<evidence type="ECO:0000256" key="4">
    <source>
        <dbReference type="ARBA" id="ARBA00022722"/>
    </source>
</evidence>
<dbReference type="PANTHER" id="PTHR46986">
    <property type="entry name" value="ENDORIBONUCLEASE YBEY, CHLOROPLASTIC"/>
    <property type="match status" value="1"/>
</dbReference>
<comment type="similarity">
    <text evidence="1 9">Belongs to the endoribonuclease YbeY family.</text>
</comment>
<comment type="function">
    <text evidence="9">Single strand-specific metallo-endoribonuclease involved in late-stage 70S ribosome quality control and in maturation of the 3' terminus of the 16S rRNA.</text>
</comment>
<dbReference type="NCBIfam" id="TIGR00043">
    <property type="entry name" value="rRNA maturation RNase YbeY"/>
    <property type="match status" value="1"/>
</dbReference>
<accession>A0ABS4JP62</accession>
<keyword evidence="6 9" id="KW-0255">Endonuclease</keyword>
<evidence type="ECO:0000256" key="9">
    <source>
        <dbReference type="HAMAP-Rule" id="MF_00009"/>
    </source>
</evidence>
<sequence length="156" mass="17018">MEIWISNEQEKVDLAPDHEALIQRVAERALELAGAHLGPNVSVSITLVDDEAITDLNRDHRGLASPTDVLSFSQLEGEEMGDLPEGEPLPLGDIVISLERCLAQAADYGHSFERELGFLTAHGMLHLLGWDHQTPDEEAAMMAKTEEILGGLGLSR</sequence>
<keyword evidence="8 9" id="KW-0862">Zinc</keyword>
<keyword evidence="7 9" id="KW-0378">Hydrolase</keyword>
<keyword evidence="3 9" id="KW-0698">rRNA processing</keyword>